<proteinExistence type="predicted"/>
<protein>
    <submittedName>
        <fullName evidence="1">Uncharacterized protein</fullName>
    </submittedName>
</protein>
<keyword evidence="2" id="KW-1185">Reference proteome</keyword>
<name>A0A5C6ZD21_9FLAO</name>
<sequence length="206" mass="24569">MIIGTLDLLNYLFDLSKYELSNNENFKKLTFTTKLMINQEIKSVDEEIYKTDTLNFKHNGVFLTLGDRAAITHSHYNKYGSEILNRIMQIQDLLIENNIETNIPEKINPLKIEELVNYEPKPIFIKIKRIDYRYLLNKRDIPMFEAMEKIEEQLKTTSENVSFSFKQTTVFKYIKPIEKKDLVVYELEYDGHPIDENFEYYLTEIK</sequence>
<dbReference type="EMBL" id="VORO01000048">
    <property type="protein sequence ID" value="TXD86593.1"/>
    <property type="molecule type" value="Genomic_DNA"/>
</dbReference>
<evidence type="ECO:0000313" key="1">
    <source>
        <dbReference type="EMBL" id="TXD86593.1"/>
    </source>
</evidence>
<evidence type="ECO:0000313" key="2">
    <source>
        <dbReference type="Proteomes" id="UP000321578"/>
    </source>
</evidence>
<reference evidence="1 2" key="1">
    <citation type="submission" date="2019-08" db="EMBL/GenBank/DDBJ databases">
        <title>Genomes of Subsaximicrobium wynnwilliamsii strains.</title>
        <authorList>
            <person name="Bowman J.P."/>
        </authorList>
    </citation>
    <scope>NUCLEOTIDE SEQUENCE [LARGE SCALE GENOMIC DNA]</scope>
    <source>
        <strain evidence="1 2">2-80-2</strain>
    </source>
</reference>
<dbReference type="AlphaFoldDB" id="A0A5C6ZD21"/>
<dbReference type="RefSeq" id="WP_147088445.1">
    <property type="nucleotide sequence ID" value="NZ_VORM01000047.1"/>
</dbReference>
<comment type="caution">
    <text evidence="1">The sequence shown here is derived from an EMBL/GenBank/DDBJ whole genome shotgun (WGS) entry which is preliminary data.</text>
</comment>
<accession>A0A5C6ZD21</accession>
<organism evidence="1 2">
    <name type="scientific">Subsaximicrobium wynnwilliamsii</name>
    <dbReference type="NCBI Taxonomy" id="291179"/>
    <lineage>
        <taxon>Bacteria</taxon>
        <taxon>Pseudomonadati</taxon>
        <taxon>Bacteroidota</taxon>
        <taxon>Flavobacteriia</taxon>
        <taxon>Flavobacteriales</taxon>
        <taxon>Flavobacteriaceae</taxon>
        <taxon>Subsaximicrobium</taxon>
    </lineage>
</organism>
<dbReference type="Proteomes" id="UP000321578">
    <property type="component" value="Unassembled WGS sequence"/>
</dbReference>
<gene>
    <name evidence="1" type="ORF">ESY86_19785</name>
</gene>